<evidence type="ECO:0000256" key="3">
    <source>
        <dbReference type="SAM" id="Phobius"/>
    </source>
</evidence>
<evidence type="ECO:0000256" key="2">
    <source>
        <dbReference type="PIRSR" id="PIRSR000105-1"/>
    </source>
</evidence>
<keyword evidence="7" id="KW-1185">Reference proteome</keyword>
<evidence type="ECO:0000313" key="7">
    <source>
        <dbReference type="Proteomes" id="UP000235994"/>
    </source>
</evidence>
<comment type="caution">
    <text evidence="6">The sequence shown here is derived from an EMBL/GenBank/DDBJ whole genome shotgun (WGS) entry which is preliminary data.</text>
</comment>
<dbReference type="InterPro" id="IPR036291">
    <property type="entry name" value="NAD(P)-bd_dom_sf"/>
</dbReference>
<keyword evidence="3" id="KW-0472">Membrane</keyword>
<proteinExistence type="predicted"/>
<feature type="domain" description="3-hydroxyacyl-CoA dehydrogenase C-terminal" evidence="4">
    <location>
        <begin position="181"/>
        <end position="281"/>
    </location>
</feature>
<dbReference type="GO" id="GO:0008691">
    <property type="term" value="F:3-hydroxybutyryl-CoA dehydrogenase activity"/>
    <property type="evidence" value="ECO:0007669"/>
    <property type="project" value="TreeGrafter"/>
</dbReference>
<dbReference type="InterPro" id="IPR022694">
    <property type="entry name" value="3-OHacyl-CoA_DH"/>
</dbReference>
<accession>A0A2N8KB06</accession>
<feature type="domain" description="3-hydroxyacyl-CoA dehydrogenase NAD binding" evidence="5">
    <location>
        <begin position="6"/>
        <end position="177"/>
    </location>
</feature>
<dbReference type="Gene3D" id="1.10.1040.10">
    <property type="entry name" value="N-(1-d-carboxylethyl)-l-norvaline Dehydrogenase, domain 2"/>
    <property type="match status" value="1"/>
</dbReference>
<evidence type="ECO:0000256" key="1">
    <source>
        <dbReference type="ARBA" id="ARBA00023002"/>
    </source>
</evidence>
<sequence length="311" mass="32979">MSSVNKVVVVGGGTMGCAVAAMFSVAGWAAHVVESDASARLAAPGKVDAAARALGADGAVSAPAVYGALAQVDWVGVDIVIECVFEDLALKQAVFAELEALCPAPTPLTSNSSSFPISRIGAGLATQQRMLGLHFFMPAHLVPAVEVIRSEVSDEATAARVSEIMRAVGKKPIRVKRDIPGFLANRIQHALMREAIALVEEDFASAEDVDAAVRYGFGFRYIAAGPLLQKDLAGIDIHCAAATTMYPYLRTDQEPSAHMRKLVADGNVGVKSASLRGFYQWTPEQVAVEQKRYEAALIKAARILQEEEAGQ</sequence>
<keyword evidence="3" id="KW-1133">Transmembrane helix</keyword>
<dbReference type="SUPFAM" id="SSF51735">
    <property type="entry name" value="NAD(P)-binding Rossmann-fold domains"/>
    <property type="match status" value="1"/>
</dbReference>
<dbReference type="Pfam" id="PF00725">
    <property type="entry name" value="3HCDH"/>
    <property type="match status" value="1"/>
</dbReference>
<dbReference type="InterPro" id="IPR013328">
    <property type="entry name" value="6PGD_dom2"/>
</dbReference>
<dbReference type="SUPFAM" id="SSF48179">
    <property type="entry name" value="6-phosphogluconate dehydrogenase C-terminal domain-like"/>
    <property type="match status" value="1"/>
</dbReference>
<dbReference type="GO" id="GO:0070403">
    <property type="term" value="F:NAD+ binding"/>
    <property type="evidence" value="ECO:0007669"/>
    <property type="project" value="InterPro"/>
</dbReference>
<reference evidence="6 7" key="1">
    <citation type="submission" date="2018-01" db="EMBL/GenBank/DDBJ databases">
        <title>The draft genome of an aniline degradation strain ANB-1.</title>
        <authorList>
            <person name="Zhang L."/>
            <person name="Jiang J."/>
        </authorList>
    </citation>
    <scope>NUCLEOTIDE SEQUENCE [LARGE SCALE GENOMIC DNA]</scope>
    <source>
        <strain evidence="6 7">ANB-1</strain>
    </source>
</reference>
<gene>
    <name evidence="6" type="ORF">C1I89_26830</name>
</gene>
<dbReference type="AlphaFoldDB" id="A0A2N8KB06"/>
<dbReference type="EMBL" id="POQS01000008">
    <property type="protein sequence ID" value="PND30630.1"/>
    <property type="molecule type" value="Genomic_DNA"/>
</dbReference>
<dbReference type="InterPro" id="IPR006108">
    <property type="entry name" value="3HC_DH_C"/>
</dbReference>
<dbReference type="Gene3D" id="3.40.50.720">
    <property type="entry name" value="NAD(P)-binding Rossmann-like Domain"/>
    <property type="match status" value="1"/>
</dbReference>
<name>A0A2N8KB06_9BURK</name>
<dbReference type="PIRSF" id="PIRSF000105">
    <property type="entry name" value="HCDH"/>
    <property type="match status" value="1"/>
</dbReference>
<dbReference type="Proteomes" id="UP000235994">
    <property type="component" value="Unassembled WGS sequence"/>
</dbReference>
<keyword evidence="3" id="KW-0812">Transmembrane</keyword>
<keyword evidence="1" id="KW-0560">Oxidoreductase</keyword>
<evidence type="ECO:0000313" key="6">
    <source>
        <dbReference type="EMBL" id="PND30630.1"/>
    </source>
</evidence>
<evidence type="ECO:0000259" key="5">
    <source>
        <dbReference type="Pfam" id="PF02737"/>
    </source>
</evidence>
<evidence type="ECO:0000259" key="4">
    <source>
        <dbReference type="Pfam" id="PF00725"/>
    </source>
</evidence>
<dbReference type="RefSeq" id="WP_102775430.1">
    <property type="nucleotide sequence ID" value="NZ_POQS01000008.1"/>
</dbReference>
<dbReference type="Pfam" id="PF02737">
    <property type="entry name" value="3HCDH_N"/>
    <property type="match status" value="1"/>
</dbReference>
<dbReference type="GO" id="GO:0006635">
    <property type="term" value="P:fatty acid beta-oxidation"/>
    <property type="evidence" value="ECO:0007669"/>
    <property type="project" value="TreeGrafter"/>
</dbReference>
<dbReference type="PANTHER" id="PTHR48075">
    <property type="entry name" value="3-HYDROXYACYL-COA DEHYDROGENASE FAMILY PROTEIN"/>
    <property type="match status" value="1"/>
</dbReference>
<dbReference type="InterPro" id="IPR006176">
    <property type="entry name" value="3-OHacyl-CoA_DH_NAD-bd"/>
</dbReference>
<dbReference type="InterPro" id="IPR008927">
    <property type="entry name" value="6-PGluconate_DH-like_C_sf"/>
</dbReference>
<dbReference type="PROSITE" id="PS51257">
    <property type="entry name" value="PROKAR_LIPOPROTEIN"/>
    <property type="match status" value="1"/>
</dbReference>
<feature type="site" description="Important for catalytic activity" evidence="2">
    <location>
        <position position="134"/>
    </location>
</feature>
<feature type="transmembrane region" description="Helical" evidence="3">
    <location>
        <begin position="7"/>
        <end position="30"/>
    </location>
</feature>
<organism evidence="6 7">
    <name type="scientific">Achromobacter pulmonis</name>
    <dbReference type="NCBI Taxonomy" id="1389932"/>
    <lineage>
        <taxon>Bacteria</taxon>
        <taxon>Pseudomonadati</taxon>
        <taxon>Pseudomonadota</taxon>
        <taxon>Betaproteobacteria</taxon>
        <taxon>Burkholderiales</taxon>
        <taxon>Alcaligenaceae</taxon>
        <taxon>Achromobacter</taxon>
    </lineage>
</organism>
<dbReference type="PANTHER" id="PTHR48075:SF5">
    <property type="entry name" value="3-HYDROXYBUTYRYL-COA DEHYDROGENASE"/>
    <property type="match status" value="1"/>
</dbReference>
<protein>
    <submittedName>
        <fullName evidence="6">3-hydroxyacyl-CoA dehydrogenase</fullName>
    </submittedName>
</protein>